<protein>
    <submittedName>
        <fullName evidence="1">Uncharacterized protein</fullName>
    </submittedName>
</protein>
<organism evidence="1 2">
    <name type="scientific">Actinomadura algeriensis</name>
    <dbReference type="NCBI Taxonomy" id="1679523"/>
    <lineage>
        <taxon>Bacteria</taxon>
        <taxon>Bacillati</taxon>
        <taxon>Actinomycetota</taxon>
        <taxon>Actinomycetes</taxon>
        <taxon>Streptosporangiales</taxon>
        <taxon>Thermomonosporaceae</taxon>
        <taxon>Actinomadura</taxon>
    </lineage>
</organism>
<keyword evidence="2" id="KW-1185">Reference proteome</keyword>
<evidence type="ECO:0000313" key="1">
    <source>
        <dbReference type="EMBL" id="MBE1532000.1"/>
    </source>
</evidence>
<reference evidence="1 2" key="1">
    <citation type="submission" date="2020-10" db="EMBL/GenBank/DDBJ databases">
        <title>Sequencing the genomes of 1000 actinobacteria strains.</title>
        <authorList>
            <person name="Klenk H.-P."/>
        </authorList>
    </citation>
    <scope>NUCLEOTIDE SEQUENCE [LARGE SCALE GENOMIC DNA]</scope>
    <source>
        <strain evidence="1 2">DSM 46744</strain>
    </source>
</reference>
<dbReference type="EMBL" id="JADBDZ010000001">
    <property type="protein sequence ID" value="MBE1532000.1"/>
    <property type="molecule type" value="Genomic_DNA"/>
</dbReference>
<evidence type="ECO:0000313" key="2">
    <source>
        <dbReference type="Proteomes" id="UP000627838"/>
    </source>
</evidence>
<dbReference type="RefSeq" id="WP_192758766.1">
    <property type="nucleotide sequence ID" value="NZ_JADBDZ010000001.1"/>
</dbReference>
<comment type="caution">
    <text evidence="1">The sequence shown here is derived from an EMBL/GenBank/DDBJ whole genome shotgun (WGS) entry which is preliminary data.</text>
</comment>
<accession>A0ABR9JN82</accession>
<dbReference type="Proteomes" id="UP000627838">
    <property type="component" value="Unassembled WGS sequence"/>
</dbReference>
<name>A0ABR9JN82_9ACTN</name>
<proteinExistence type="predicted"/>
<gene>
    <name evidence="1" type="ORF">H4W34_001833</name>
</gene>
<sequence length="180" mass="19285">MSGRLSDHPLIKLLLSFGLPRDDFVVHGSGPLLARGLRTVDELDLVARGAAWREAARLGRPVPGGGDVTGARVYELPGECIHVSRHWILPPADTDAGVDALIDNAEIFEGIRFARLDDVLAYKEHLGRAKDFADIRLIARHTPGPGHGPGATAPTAEALHVLDPLPEGEEVTNYVVAGCR</sequence>